<dbReference type="AlphaFoldDB" id="A0AAJ5WRU1"/>
<sequence>MKEQQGRIERLIAQDVKKKQEDMNPKDEEKITVTALDLLYETPKHVKITLDPLGRFSREERDQLVEKLHLDMKNMDWYYDYSDMDQTYLRGGLAWQSLFKDLDSLVRKADNGLTTAVGLWNKYAPTSGVRQPDFLIRLSFFTQETEEYIFRKQETDIQWQHLPEEVRNHLHNKQESGDKFLLIPRFFVKEKGPDIHTFKELNDAIEFSFQALLTGRNHLIGKLDYAVNEIDQLTKNEKRQERLLTKFPDLENGADAVSAMKSHLPETRNVPKTSKKRRL</sequence>
<dbReference type="EMBL" id="CP119311">
    <property type="protein sequence ID" value="WEK36159.1"/>
    <property type="molecule type" value="Genomic_DNA"/>
</dbReference>
<feature type="region of interest" description="Disordered" evidence="1">
    <location>
        <begin position="259"/>
        <end position="279"/>
    </location>
</feature>
<reference evidence="2" key="1">
    <citation type="submission" date="2023-03" db="EMBL/GenBank/DDBJ databases">
        <title>Andean soil-derived lignocellulolytic bacterial consortium as a source of novel taxa and putative plastic-active enzymes.</title>
        <authorList>
            <person name="Diaz-Garcia L."/>
            <person name="Chuvochina M."/>
            <person name="Feuerriegel G."/>
            <person name="Bunk B."/>
            <person name="Sproer C."/>
            <person name="Streit W.R."/>
            <person name="Rodriguez L.M."/>
            <person name="Overmann J."/>
            <person name="Jimenez D.J."/>
        </authorList>
    </citation>
    <scope>NUCLEOTIDE SEQUENCE</scope>
    <source>
        <strain evidence="2">MAG 7</strain>
    </source>
</reference>
<accession>A0AAJ5WRU1</accession>
<evidence type="ECO:0000313" key="2">
    <source>
        <dbReference type="EMBL" id="WEK36159.1"/>
    </source>
</evidence>
<name>A0AAJ5WRU1_9BACT</name>
<evidence type="ECO:0000313" key="3">
    <source>
        <dbReference type="Proteomes" id="UP001220610"/>
    </source>
</evidence>
<proteinExistence type="predicted"/>
<organism evidence="2 3">
    <name type="scientific">Candidatus Pseudobacter hemicellulosilyticus</name>
    <dbReference type="NCBI Taxonomy" id="3121375"/>
    <lineage>
        <taxon>Bacteria</taxon>
        <taxon>Pseudomonadati</taxon>
        <taxon>Bacteroidota</taxon>
        <taxon>Chitinophagia</taxon>
        <taxon>Chitinophagales</taxon>
        <taxon>Chitinophagaceae</taxon>
        <taxon>Pseudobacter</taxon>
    </lineage>
</organism>
<gene>
    <name evidence="2" type="ORF">P0Y53_01480</name>
</gene>
<evidence type="ECO:0000256" key="1">
    <source>
        <dbReference type="SAM" id="MobiDB-lite"/>
    </source>
</evidence>
<dbReference type="Proteomes" id="UP001220610">
    <property type="component" value="Chromosome"/>
</dbReference>
<protein>
    <submittedName>
        <fullName evidence="2">Uncharacterized protein</fullName>
    </submittedName>
</protein>